<name>A0A4P7HK10_9RHOB</name>
<feature type="signal peptide" evidence="1">
    <location>
        <begin position="1"/>
        <end position="28"/>
    </location>
</feature>
<dbReference type="KEGG" id="plia:E4191_06980"/>
<dbReference type="Gene3D" id="2.60.120.1140">
    <property type="entry name" value="Protein of unknown function DUF192"/>
    <property type="match status" value="1"/>
</dbReference>
<evidence type="ECO:0000313" key="2">
    <source>
        <dbReference type="EMBL" id="QBX34484.1"/>
    </source>
</evidence>
<organism evidence="2 3">
    <name type="scientific">Paracoccus liaowanqingii</name>
    <dbReference type="NCBI Taxonomy" id="2560053"/>
    <lineage>
        <taxon>Bacteria</taxon>
        <taxon>Pseudomonadati</taxon>
        <taxon>Pseudomonadota</taxon>
        <taxon>Alphaproteobacteria</taxon>
        <taxon>Rhodobacterales</taxon>
        <taxon>Paracoccaceae</taxon>
        <taxon>Paracoccus</taxon>
    </lineage>
</organism>
<accession>A0A4P7HK10</accession>
<evidence type="ECO:0000313" key="3">
    <source>
        <dbReference type="Proteomes" id="UP000296374"/>
    </source>
</evidence>
<proteinExistence type="predicted"/>
<dbReference type="InterPro" id="IPR003795">
    <property type="entry name" value="DUF192"/>
</dbReference>
<dbReference type="RefSeq" id="WP_135312773.1">
    <property type="nucleotide sequence ID" value="NZ_CP038439.1"/>
</dbReference>
<keyword evidence="1" id="KW-0732">Signal</keyword>
<reference evidence="3" key="1">
    <citation type="submission" date="2019-03" db="EMBL/GenBank/DDBJ databases">
        <authorList>
            <person name="Li J."/>
        </authorList>
    </citation>
    <scope>NUCLEOTIDE SEQUENCE [LARGE SCALE GENOMIC DNA]</scope>
    <source>
        <strain evidence="3">2251</strain>
    </source>
</reference>
<evidence type="ECO:0000256" key="1">
    <source>
        <dbReference type="SAM" id="SignalP"/>
    </source>
</evidence>
<dbReference type="PANTHER" id="PTHR37953">
    <property type="entry name" value="UPF0127 PROTEIN MJ1496"/>
    <property type="match status" value="1"/>
</dbReference>
<gene>
    <name evidence="2" type="ORF">E4191_06980</name>
</gene>
<dbReference type="InterPro" id="IPR038695">
    <property type="entry name" value="Saro_0823-like_sf"/>
</dbReference>
<dbReference type="EMBL" id="CP038439">
    <property type="protein sequence ID" value="QBX34484.1"/>
    <property type="molecule type" value="Genomic_DNA"/>
</dbReference>
<protein>
    <submittedName>
        <fullName evidence="2">DUF192 domain-containing protein</fullName>
    </submittedName>
</protein>
<dbReference type="PANTHER" id="PTHR37953:SF1">
    <property type="entry name" value="UPF0127 PROTEIN MJ1496"/>
    <property type="match status" value="1"/>
</dbReference>
<dbReference type="Proteomes" id="UP000296374">
    <property type="component" value="Chromosome"/>
</dbReference>
<sequence>MSPNRRLAGLLAICLGLGLPVTVQPAAAQPVIAAGNRAECRADAALIRIAPDRALSFQVELADTVESRARGLMYRRDLPAGQGMLFVYPTPQPVSFWMRNTLIPLDMVFLDPEGVIRHIHRNARPLDETPVPGAAIGDPDPDRLLVLEIAGGEADRLGLQTGQTLAHPAVPADSAAWPCR</sequence>
<dbReference type="Pfam" id="PF02643">
    <property type="entry name" value="DUF192"/>
    <property type="match status" value="1"/>
</dbReference>
<feature type="chain" id="PRO_5020775805" evidence="1">
    <location>
        <begin position="29"/>
        <end position="180"/>
    </location>
</feature>
<dbReference type="AlphaFoldDB" id="A0A4P7HK10"/>